<reference evidence="1" key="2">
    <citation type="submission" date="2025-08" db="UniProtKB">
        <authorList>
            <consortium name="Ensembl"/>
        </authorList>
    </citation>
    <scope>IDENTIFICATION</scope>
</reference>
<dbReference type="AlphaFoldDB" id="A0AAY5ETX3"/>
<accession>A0AAY5ETX3</accession>
<dbReference type="GeneTree" id="ENSGT00940000157469"/>
<evidence type="ECO:0000313" key="2">
    <source>
        <dbReference type="Proteomes" id="UP000314983"/>
    </source>
</evidence>
<organism evidence="1 2">
    <name type="scientific">Electrophorus electricus</name>
    <name type="common">Electric eel</name>
    <name type="synonym">Gymnotus electricus</name>
    <dbReference type="NCBI Taxonomy" id="8005"/>
    <lineage>
        <taxon>Eukaryota</taxon>
        <taxon>Metazoa</taxon>
        <taxon>Chordata</taxon>
        <taxon>Craniata</taxon>
        <taxon>Vertebrata</taxon>
        <taxon>Euteleostomi</taxon>
        <taxon>Actinopterygii</taxon>
        <taxon>Neopterygii</taxon>
        <taxon>Teleostei</taxon>
        <taxon>Ostariophysi</taxon>
        <taxon>Gymnotiformes</taxon>
        <taxon>Gymnotoidei</taxon>
        <taxon>Gymnotidae</taxon>
        <taxon>Electrophorus</taxon>
    </lineage>
</organism>
<dbReference type="GO" id="GO:0007264">
    <property type="term" value="P:small GTPase-mediated signal transduction"/>
    <property type="evidence" value="ECO:0007669"/>
    <property type="project" value="InterPro"/>
</dbReference>
<dbReference type="PANTHER" id="PTHR23317">
    <property type="entry name" value="DEDICATOR OF CYTOKINESIS DOCK"/>
    <property type="match status" value="1"/>
</dbReference>
<keyword evidence="2" id="KW-1185">Reference proteome</keyword>
<dbReference type="GO" id="GO:0060997">
    <property type="term" value="P:dendritic spine morphogenesis"/>
    <property type="evidence" value="ECO:0007669"/>
    <property type="project" value="TreeGrafter"/>
</dbReference>
<dbReference type="Proteomes" id="UP000314983">
    <property type="component" value="Chromosome 7"/>
</dbReference>
<proteinExistence type="predicted"/>
<reference evidence="1 2" key="1">
    <citation type="submission" date="2020-05" db="EMBL/GenBank/DDBJ databases">
        <title>Electrophorus electricus (electric eel) genome, fEleEle1, primary haplotype.</title>
        <authorList>
            <person name="Myers G."/>
            <person name="Meyer A."/>
            <person name="Fedrigo O."/>
            <person name="Formenti G."/>
            <person name="Rhie A."/>
            <person name="Tracey A."/>
            <person name="Sims Y."/>
            <person name="Jarvis E.D."/>
        </authorList>
    </citation>
    <scope>NUCLEOTIDE SEQUENCE [LARGE SCALE GENOMIC DNA]</scope>
</reference>
<evidence type="ECO:0000313" key="1">
    <source>
        <dbReference type="Ensembl" id="ENSEEEP00000059989.1"/>
    </source>
</evidence>
<dbReference type="GO" id="GO:0005085">
    <property type="term" value="F:guanyl-nucleotide exchange factor activity"/>
    <property type="evidence" value="ECO:0007669"/>
    <property type="project" value="InterPro"/>
</dbReference>
<name>A0AAY5ETX3_ELEEL</name>
<reference evidence="1" key="3">
    <citation type="submission" date="2025-09" db="UniProtKB">
        <authorList>
            <consortium name="Ensembl"/>
        </authorList>
    </citation>
    <scope>IDENTIFICATION</scope>
</reference>
<sequence>MFFLRTEFPFDCFFRSVFKDNQGMVDSESRFSPLFKQESNKISTEDLVKLISEYRRAEKTSKLQTIPGSLEIRVDCVPMEHPNCVTSSYVPLKPFEDCSLYAATVEVDEFLHDSAKFAQPYRVYKNHIYVYPRHLKYDSQKSFAKVWQDYLVPDILTSVFLHDRPGTLQST</sequence>
<protein>
    <submittedName>
        <fullName evidence="1">Uncharacterized protein</fullName>
    </submittedName>
</protein>
<dbReference type="GO" id="GO:0030334">
    <property type="term" value="P:regulation of cell migration"/>
    <property type="evidence" value="ECO:0007669"/>
    <property type="project" value="TreeGrafter"/>
</dbReference>
<dbReference type="PANTHER" id="PTHR23317:SF71">
    <property type="entry name" value="DEDICATOR OF CYTOKINESIS PROTEIN 10"/>
    <property type="match status" value="1"/>
</dbReference>
<dbReference type="InterPro" id="IPR026791">
    <property type="entry name" value="DOCK"/>
</dbReference>
<dbReference type="Ensembl" id="ENSEEET00000063822.1">
    <property type="protein sequence ID" value="ENSEEEP00000059989.1"/>
    <property type="gene ID" value="ENSEEEG00000028520.1"/>
</dbReference>